<dbReference type="Proteomes" id="UP000027219">
    <property type="component" value="Unassembled WGS sequence"/>
</dbReference>
<evidence type="ECO:0000313" key="2">
    <source>
        <dbReference type="Proteomes" id="UP000027219"/>
    </source>
</evidence>
<organism evidence="1 2">
    <name type="scientific">Vibrio fortis</name>
    <dbReference type="NCBI Taxonomy" id="212667"/>
    <lineage>
        <taxon>Bacteria</taxon>
        <taxon>Pseudomonadati</taxon>
        <taxon>Pseudomonadota</taxon>
        <taxon>Gammaproteobacteria</taxon>
        <taxon>Vibrionales</taxon>
        <taxon>Vibrionaceae</taxon>
        <taxon>Vibrio</taxon>
    </lineage>
</organism>
<accession>A0A066UNG5</accession>
<evidence type="ECO:0000313" key="1">
    <source>
        <dbReference type="EMBL" id="KDN28991.1"/>
    </source>
</evidence>
<name>A0A066UNG5_9VIBR</name>
<sequence length="221" mass="25108">MSDGEQGKIYHSLLGKLTLVFLCIVVSNSAYSTQLNCELISEYEGINVDTRQSTVSEFIFGVVRKEQEMKLITELTNEIYQGHTSFDGYLSIKDCVGNSDSHFIQRNRNVILTTLLGQVTSFSDVAPASLEMERSFAETVLKQDDNYEQSGAIGAVKRFQDDRAVDALFELIVTTERQSYVRMALSSIYSIRSNYAQQKLIKAKEVKPEFESVIDEYINYW</sequence>
<dbReference type="OrthoDB" id="9869118at2"/>
<keyword evidence="2" id="KW-1185">Reference proteome</keyword>
<dbReference type="STRING" id="212667.VFDL14_22785"/>
<dbReference type="EMBL" id="JFFR01000013">
    <property type="protein sequence ID" value="KDN28991.1"/>
    <property type="molecule type" value="Genomic_DNA"/>
</dbReference>
<dbReference type="AlphaFoldDB" id="A0A066UNG5"/>
<gene>
    <name evidence="1" type="ORF">VFDL14_22785</name>
</gene>
<evidence type="ECO:0008006" key="3">
    <source>
        <dbReference type="Google" id="ProtNLM"/>
    </source>
</evidence>
<reference evidence="1 2" key="1">
    <citation type="submission" date="2014-02" db="EMBL/GenBank/DDBJ databases">
        <title>Vibrio fortis Dalian14 Genome Sequencing.</title>
        <authorList>
            <person name="Wang Y."/>
            <person name="Song L."/>
            <person name="Liu G."/>
            <person name="Ding J."/>
        </authorList>
    </citation>
    <scope>NUCLEOTIDE SEQUENCE [LARGE SCALE GENOMIC DNA]</scope>
    <source>
        <strain evidence="1 2">Dalian14</strain>
    </source>
</reference>
<proteinExistence type="predicted"/>
<protein>
    <recommendedName>
        <fullName evidence="3">HEAT repeat domain-containing protein</fullName>
    </recommendedName>
</protein>
<dbReference type="RefSeq" id="WP_032550812.1">
    <property type="nucleotide sequence ID" value="NZ_JFFR01000013.1"/>
</dbReference>
<comment type="caution">
    <text evidence="1">The sequence shown here is derived from an EMBL/GenBank/DDBJ whole genome shotgun (WGS) entry which is preliminary data.</text>
</comment>